<protein>
    <recommendedName>
        <fullName evidence="4">DUF2127 domain-containing protein</fullName>
    </recommendedName>
</protein>
<feature type="transmembrane region" description="Helical" evidence="1">
    <location>
        <begin position="12"/>
        <end position="35"/>
    </location>
</feature>
<keyword evidence="1" id="KW-1133">Transmembrane helix</keyword>
<dbReference type="RefSeq" id="WP_015018986.1">
    <property type="nucleotide sequence ID" value="NC_018719.1"/>
</dbReference>
<name>K0IMY8_NITGG</name>
<dbReference type="BioCyc" id="CNIT1237085:G1324-1512-MONOMER"/>
<reference evidence="2 3" key="1">
    <citation type="journal article" date="2012" name="Environ. Microbiol.">
        <title>The genome of the ammonia-oxidizing Candidatus Nitrososphaera gargensis: insights into metabolic versatility and environmental adaptations.</title>
        <authorList>
            <person name="Spang A."/>
            <person name="Poehlein A."/>
            <person name="Offre P."/>
            <person name="Zumbragel S."/>
            <person name="Haider S."/>
            <person name="Rychlik N."/>
            <person name="Nowka B."/>
            <person name="Schmeisser C."/>
            <person name="Lebedeva E.V."/>
            <person name="Rattei T."/>
            <person name="Bohm C."/>
            <person name="Schmid M."/>
            <person name="Galushko A."/>
            <person name="Hatzenpichler R."/>
            <person name="Weinmaier T."/>
            <person name="Daniel R."/>
            <person name="Schleper C."/>
            <person name="Spieck E."/>
            <person name="Streit W."/>
            <person name="Wagner M."/>
        </authorList>
    </citation>
    <scope>NUCLEOTIDE SEQUENCE [LARGE SCALE GENOMIC DNA]</scope>
    <source>
        <strain evidence="3">Ga9.2</strain>
    </source>
</reference>
<keyword evidence="3" id="KW-1185">Reference proteome</keyword>
<feature type="transmembrane region" description="Helical" evidence="1">
    <location>
        <begin position="121"/>
        <end position="138"/>
    </location>
</feature>
<dbReference type="InParanoid" id="K0IMY8"/>
<dbReference type="GeneID" id="13797773"/>
<keyword evidence="1" id="KW-0812">Transmembrane</keyword>
<dbReference type="HOGENOM" id="CLU_119855_0_0_2"/>
<gene>
    <name evidence="2" type="ordered locus">Ngar_c15140</name>
</gene>
<dbReference type="KEGG" id="nga:Ngar_c15140"/>
<organism evidence="2 3">
    <name type="scientific">Nitrososphaera gargensis (strain Ga9.2)</name>
    <dbReference type="NCBI Taxonomy" id="1237085"/>
    <lineage>
        <taxon>Archaea</taxon>
        <taxon>Nitrososphaerota</taxon>
        <taxon>Nitrososphaeria</taxon>
        <taxon>Nitrososphaerales</taxon>
        <taxon>Nitrososphaeraceae</taxon>
        <taxon>Nitrososphaera</taxon>
    </lineage>
</organism>
<proteinExistence type="predicted"/>
<feature type="transmembrane region" description="Helical" evidence="1">
    <location>
        <begin position="96"/>
        <end position="115"/>
    </location>
</feature>
<dbReference type="OrthoDB" id="10561at2157"/>
<dbReference type="Proteomes" id="UP000008037">
    <property type="component" value="Chromosome"/>
</dbReference>
<dbReference type="EMBL" id="CP002408">
    <property type="protein sequence ID" value="AFU58449.1"/>
    <property type="molecule type" value="Genomic_DNA"/>
</dbReference>
<evidence type="ECO:0000313" key="3">
    <source>
        <dbReference type="Proteomes" id="UP000008037"/>
    </source>
</evidence>
<feature type="transmembrane region" description="Helical" evidence="1">
    <location>
        <begin position="66"/>
        <end position="89"/>
    </location>
</feature>
<dbReference type="AlphaFoldDB" id="K0IMY8"/>
<evidence type="ECO:0008006" key="4">
    <source>
        <dbReference type="Google" id="ProtNLM"/>
    </source>
</evidence>
<accession>K0IMY8</accession>
<dbReference type="STRING" id="1237085.Ngar_c15140"/>
<keyword evidence="1" id="KW-0472">Membrane</keyword>
<evidence type="ECO:0000313" key="2">
    <source>
        <dbReference type="EMBL" id="AFU58449.1"/>
    </source>
</evidence>
<sequence>MQSATKSRPRGATIAATVSIIGGIAGLFFGIGFIAQDALLHPLIESAIGDLPRQNLSADQASTPGFGIALGTAFLPLAIVSFIAASGLLKGRRWAWTATLVLSIASMAWYAFTVALIPSNGGRMLGVIIGAVTIYFLYRPHVKAYLGKGLRS</sequence>
<evidence type="ECO:0000256" key="1">
    <source>
        <dbReference type="SAM" id="Phobius"/>
    </source>
</evidence>